<accession>A0A834RVF6</accession>
<reference evidence="2" key="1">
    <citation type="journal article" date="2018" name="BMC Genomics">
        <title>Comparative genomics of the wheat fungal pathogen Pyrenophora tritici-repentis reveals chromosomal variations and genome plasticity.</title>
        <authorList>
            <person name="Moolhuijzen P."/>
            <person name="See P.T."/>
            <person name="Hane J.K."/>
            <person name="Shi G."/>
            <person name="Liu Z."/>
            <person name="Oliver R.P."/>
            <person name="Moffat C.S."/>
        </authorList>
    </citation>
    <scope>NUCLEOTIDE SEQUENCE [LARGE SCALE GENOMIC DNA]</scope>
    <source>
        <strain evidence="2">M4</strain>
    </source>
</reference>
<gene>
    <name evidence="2" type="ORF">PtrM4_106660</name>
</gene>
<dbReference type="AlphaFoldDB" id="A0A834RVF6"/>
<name>A0A834RVF6_9PLEO</name>
<sequence length="92" mass="10614">MAPNSKLNAKRKAQRESTKQPGKPRAERRPNEDSKAQYIPIELQQLLLNIFRNSFAEHLSSDFAPLLQEVKGHLYNRDFATAFGKNEYLEVL</sequence>
<dbReference type="EMBL" id="NQIK02000005">
    <property type="protein sequence ID" value="KAF7570664.1"/>
    <property type="molecule type" value="Genomic_DNA"/>
</dbReference>
<protein>
    <submittedName>
        <fullName evidence="2">Uncharacterized protein</fullName>
    </submittedName>
</protein>
<dbReference type="InterPro" id="IPR021463">
    <property type="entry name" value="Methyltransf_34"/>
</dbReference>
<dbReference type="RefSeq" id="XP_065962161.1">
    <property type="nucleotide sequence ID" value="XM_066107712.1"/>
</dbReference>
<organism evidence="2 3">
    <name type="scientific">Pyrenophora tritici-repentis</name>
    <dbReference type="NCBI Taxonomy" id="45151"/>
    <lineage>
        <taxon>Eukaryota</taxon>
        <taxon>Fungi</taxon>
        <taxon>Dikarya</taxon>
        <taxon>Ascomycota</taxon>
        <taxon>Pezizomycotina</taxon>
        <taxon>Dothideomycetes</taxon>
        <taxon>Pleosporomycetidae</taxon>
        <taxon>Pleosporales</taxon>
        <taxon>Pleosporineae</taxon>
        <taxon>Pleosporaceae</taxon>
        <taxon>Pyrenophora</taxon>
    </lineage>
</organism>
<dbReference type="Proteomes" id="UP000245464">
    <property type="component" value="Chromosome 5"/>
</dbReference>
<dbReference type="KEGG" id="ptrr:90956709"/>
<proteinExistence type="predicted"/>
<feature type="region of interest" description="Disordered" evidence="1">
    <location>
        <begin position="1"/>
        <end position="36"/>
    </location>
</feature>
<comment type="caution">
    <text evidence="2">The sequence shown here is derived from an EMBL/GenBank/DDBJ whole genome shotgun (WGS) entry which is preliminary data.</text>
</comment>
<evidence type="ECO:0000313" key="2">
    <source>
        <dbReference type="EMBL" id="KAF7570664.1"/>
    </source>
</evidence>
<feature type="compositionally biased region" description="Basic and acidic residues" evidence="1">
    <location>
        <begin position="14"/>
        <end position="35"/>
    </location>
</feature>
<evidence type="ECO:0000256" key="1">
    <source>
        <dbReference type="SAM" id="MobiDB-lite"/>
    </source>
</evidence>
<dbReference type="Pfam" id="PF11312">
    <property type="entry name" value="Methyltransf_34"/>
    <property type="match status" value="1"/>
</dbReference>
<evidence type="ECO:0000313" key="3">
    <source>
        <dbReference type="Proteomes" id="UP000245464"/>
    </source>
</evidence>
<dbReference type="GeneID" id="90956709"/>